<sequence>MIRNSFSVVIIFLLSFSLLNCNSKPKPITVIGKGEGELSIIAWPGYIERGLTDPKFDWVTDFEKESGCKVIVRSASTSDEMVALMNEGGYDLITASGDSSLRLIESGKVREINIDLLPNWKLVDQRLQNAPWHTIDGHHFGVPFQWGPNLLLYNTKVFKTPPSSWGILFEEQLFPDGKSNRNRIQAFDGPIYIADAALYLKSVKPELGINDPYELDDKQYTVVIDLLKRQRQLIPKYWHDTLVQVEDFKEGRLVASSSWPFQVNILLRDKEPVGSTIPVEGATGWADSTMMHRNAKNINCAYKWLDHSISLKLQGDLAAWYGSIPSVPDSCKNNPLLGESGCDDNGFLNFNKISFWKTPIENCAGGRKCVPYKKWSEDFISIIGSK</sequence>
<evidence type="ECO:0000313" key="6">
    <source>
        <dbReference type="Proteomes" id="UP000297693"/>
    </source>
</evidence>
<evidence type="ECO:0000256" key="4">
    <source>
        <dbReference type="ARBA" id="ARBA00022764"/>
    </source>
</evidence>
<dbReference type="InterPro" id="IPR006059">
    <property type="entry name" value="SBP"/>
</dbReference>
<dbReference type="CDD" id="cd13588">
    <property type="entry name" value="PBP2_polyamine_1"/>
    <property type="match status" value="1"/>
</dbReference>
<dbReference type="InterPro" id="IPR001188">
    <property type="entry name" value="Sperm_putr-bd"/>
</dbReference>
<reference evidence="5" key="1">
    <citation type="journal article" date="2019" name="PLoS Negl. Trop. Dis.">
        <title>Revisiting the worldwide diversity of Leptospira species in the environment.</title>
        <authorList>
            <person name="Vincent A.T."/>
            <person name="Schiettekatte O."/>
            <person name="Bourhy P."/>
            <person name="Veyrier F.J."/>
            <person name="Picardeau M."/>
        </authorList>
    </citation>
    <scope>NUCLEOTIDE SEQUENCE [LARGE SCALE GENOMIC DNA]</scope>
    <source>
        <strain evidence="5">201702476</strain>
    </source>
</reference>
<comment type="caution">
    <text evidence="5">The sequence shown here is derived from an EMBL/GenBank/DDBJ whole genome shotgun (WGS) entry which is preliminary data.</text>
</comment>
<dbReference type="EMBL" id="RQGD01000024">
    <property type="protein sequence ID" value="TGL59391.1"/>
    <property type="molecule type" value="Genomic_DNA"/>
</dbReference>
<dbReference type="PANTHER" id="PTHR30222:SF18">
    <property type="entry name" value="BIFUNCTIONAL POLYHYDROXYBUTYRATE SYNTHASE _ ABC TRANSPORTER PERIPLASMIC BINDING PROTEIN-RELATED"/>
    <property type="match status" value="1"/>
</dbReference>
<gene>
    <name evidence="5" type="ORF">EHQ58_08545</name>
</gene>
<dbReference type="Pfam" id="PF13416">
    <property type="entry name" value="SBP_bac_8"/>
    <property type="match status" value="1"/>
</dbReference>
<keyword evidence="2" id="KW-0813">Transport</keyword>
<evidence type="ECO:0000256" key="1">
    <source>
        <dbReference type="ARBA" id="ARBA00004418"/>
    </source>
</evidence>
<protein>
    <submittedName>
        <fullName evidence="5">Extracellular solute-binding protein</fullName>
    </submittedName>
</protein>
<evidence type="ECO:0000256" key="3">
    <source>
        <dbReference type="ARBA" id="ARBA00022729"/>
    </source>
</evidence>
<dbReference type="GO" id="GO:0019808">
    <property type="term" value="F:polyamine binding"/>
    <property type="evidence" value="ECO:0007669"/>
    <property type="project" value="InterPro"/>
</dbReference>
<dbReference type="Gene3D" id="3.40.190.10">
    <property type="entry name" value="Periplasmic binding protein-like II"/>
    <property type="match status" value="2"/>
</dbReference>
<evidence type="ECO:0000256" key="2">
    <source>
        <dbReference type="ARBA" id="ARBA00022448"/>
    </source>
</evidence>
<accession>A0A4R9K2I4</accession>
<dbReference type="PANTHER" id="PTHR30222">
    <property type="entry name" value="SPERMIDINE/PUTRESCINE-BINDING PERIPLASMIC PROTEIN"/>
    <property type="match status" value="1"/>
</dbReference>
<dbReference type="SUPFAM" id="SSF53850">
    <property type="entry name" value="Periplasmic binding protein-like II"/>
    <property type="match status" value="1"/>
</dbReference>
<organism evidence="5 6">
    <name type="scientific">Leptospira ognonensis</name>
    <dbReference type="NCBI Taxonomy" id="2484945"/>
    <lineage>
        <taxon>Bacteria</taxon>
        <taxon>Pseudomonadati</taxon>
        <taxon>Spirochaetota</taxon>
        <taxon>Spirochaetia</taxon>
        <taxon>Leptospirales</taxon>
        <taxon>Leptospiraceae</taxon>
        <taxon>Leptospira</taxon>
    </lineage>
</organism>
<keyword evidence="4" id="KW-0574">Periplasm</keyword>
<keyword evidence="3" id="KW-0732">Signal</keyword>
<dbReference type="AlphaFoldDB" id="A0A4R9K2I4"/>
<comment type="subcellular location">
    <subcellularLocation>
        <location evidence="1">Periplasm</location>
    </subcellularLocation>
</comment>
<proteinExistence type="predicted"/>
<dbReference type="GO" id="GO:0042597">
    <property type="term" value="C:periplasmic space"/>
    <property type="evidence" value="ECO:0007669"/>
    <property type="project" value="UniProtKB-SubCell"/>
</dbReference>
<dbReference type="OrthoDB" id="9769319at2"/>
<name>A0A4R9K2I4_9LEPT</name>
<dbReference type="GO" id="GO:0015846">
    <property type="term" value="P:polyamine transport"/>
    <property type="evidence" value="ECO:0007669"/>
    <property type="project" value="InterPro"/>
</dbReference>
<evidence type="ECO:0000313" key="5">
    <source>
        <dbReference type="EMBL" id="TGL59391.1"/>
    </source>
</evidence>
<keyword evidence="6" id="KW-1185">Reference proteome</keyword>
<dbReference type="Proteomes" id="UP000297693">
    <property type="component" value="Unassembled WGS sequence"/>
</dbReference>
<dbReference type="PRINTS" id="PR00909">
    <property type="entry name" value="SPERMDNBNDNG"/>
</dbReference>